<organism evidence="1 2">
    <name type="scientific">Eumeta variegata</name>
    <name type="common">Bagworm moth</name>
    <name type="synonym">Eumeta japonica</name>
    <dbReference type="NCBI Taxonomy" id="151549"/>
    <lineage>
        <taxon>Eukaryota</taxon>
        <taxon>Metazoa</taxon>
        <taxon>Ecdysozoa</taxon>
        <taxon>Arthropoda</taxon>
        <taxon>Hexapoda</taxon>
        <taxon>Insecta</taxon>
        <taxon>Pterygota</taxon>
        <taxon>Neoptera</taxon>
        <taxon>Endopterygota</taxon>
        <taxon>Lepidoptera</taxon>
        <taxon>Glossata</taxon>
        <taxon>Ditrysia</taxon>
        <taxon>Tineoidea</taxon>
        <taxon>Psychidae</taxon>
        <taxon>Oiketicinae</taxon>
        <taxon>Eumeta</taxon>
    </lineage>
</organism>
<dbReference type="EMBL" id="BGZK01000933">
    <property type="protein sequence ID" value="GBP65593.1"/>
    <property type="molecule type" value="Genomic_DNA"/>
</dbReference>
<evidence type="ECO:0000313" key="1">
    <source>
        <dbReference type="EMBL" id="GBP65593.1"/>
    </source>
</evidence>
<dbReference type="Proteomes" id="UP000299102">
    <property type="component" value="Unassembled WGS sequence"/>
</dbReference>
<name>A0A4C1XRB8_EUMVA</name>
<proteinExistence type="predicted"/>
<reference evidence="1 2" key="1">
    <citation type="journal article" date="2019" name="Commun. Biol.">
        <title>The bagworm genome reveals a unique fibroin gene that provides high tensile strength.</title>
        <authorList>
            <person name="Kono N."/>
            <person name="Nakamura H."/>
            <person name="Ohtoshi R."/>
            <person name="Tomita M."/>
            <person name="Numata K."/>
            <person name="Arakawa K."/>
        </authorList>
    </citation>
    <scope>NUCLEOTIDE SEQUENCE [LARGE SCALE GENOMIC DNA]</scope>
</reference>
<evidence type="ECO:0000313" key="2">
    <source>
        <dbReference type="Proteomes" id="UP000299102"/>
    </source>
</evidence>
<keyword evidence="2" id="KW-1185">Reference proteome</keyword>
<sequence>MGASAQRADANDSRRSRDIALYRVLFCEEEHSKDTDLFYHNCLAVKAFALLMGTSELDYFSSWIVEFETFLRFFRRLKNHIGMPVGHMYTLQWQPQLYIVAVGSRAWTLMNESRPARSVGYHTLKNTDVAASTVGLLLVNESSAPRGRDGFKTCQINFFSKDNLSARPAGSARGKNGHIDCSTIAQAIVHCYRFPENPNSKILVDFDGDSAMSTVYG</sequence>
<gene>
    <name evidence="1" type="ORF">EVAR_46119_1</name>
</gene>
<protein>
    <submittedName>
        <fullName evidence="1">Uncharacterized protein</fullName>
    </submittedName>
</protein>
<comment type="caution">
    <text evidence="1">The sequence shown here is derived from an EMBL/GenBank/DDBJ whole genome shotgun (WGS) entry which is preliminary data.</text>
</comment>
<accession>A0A4C1XRB8</accession>
<dbReference type="AlphaFoldDB" id="A0A4C1XRB8"/>